<dbReference type="InterPro" id="IPR020683">
    <property type="entry name" value="DUF3447"/>
</dbReference>
<protein>
    <recommendedName>
        <fullName evidence="3">DUF3447 domain-containing protein</fullName>
    </recommendedName>
</protein>
<dbReference type="InterPro" id="IPR002110">
    <property type="entry name" value="Ankyrin_rpt"/>
</dbReference>
<evidence type="ECO:0000313" key="4">
    <source>
        <dbReference type="EMBL" id="KAK8849908.1"/>
    </source>
</evidence>
<evidence type="ECO:0000259" key="3">
    <source>
        <dbReference type="Pfam" id="PF11929"/>
    </source>
</evidence>
<accession>A0ABR2HPB6</accession>
<comment type="caution">
    <text evidence="4">The sequence shown here is derived from an EMBL/GenBank/DDBJ whole genome shotgun (WGS) entry which is preliminary data.</text>
</comment>
<reference evidence="4 5" key="1">
    <citation type="submission" date="2024-04" db="EMBL/GenBank/DDBJ databases">
        <title>Tritrichomonas musculus Genome.</title>
        <authorList>
            <person name="Alves-Ferreira E."/>
            <person name="Grigg M."/>
            <person name="Lorenzi H."/>
            <person name="Galac M."/>
        </authorList>
    </citation>
    <scope>NUCLEOTIDE SEQUENCE [LARGE SCALE GENOMIC DNA]</scope>
    <source>
        <strain evidence="4 5">EAF2021</strain>
    </source>
</reference>
<evidence type="ECO:0000313" key="5">
    <source>
        <dbReference type="Proteomes" id="UP001470230"/>
    </source>
</evidence>
<keyword evidence="1" id="KW-0677">Repeat</keyword>
<dbReference type="Pfam" id="PF11929">
    <property type="entry name" value="DUF3447"/>
    <property type="match status" value="1"/>
</dbReference>
<feature type="domain" description="DUF3447" evidence="3">
    <location>
        <begin position="233"/>
        <end position="303"/>
    </location>
</feature>
<evidence type="ECO:0000256" key="2">
    <source>
        <dbReference type="ARBA" id="ARBA00023043"/>
    </source>
</evidence>
<dbReference type="InterPro" id="IPR036770">
    <property type="entry name" value="Ankyrin_rpt-contain_sf"/>
</dbReference>
<dbReference type="Pfam" id="PF12796">
    <property type="entry name" value="Ank_2"/>
    <property type="match status" value="4"/>
</dbReference>
<evidence type="ECO:0000256" key="1">
    <source>
        <dbReference type="ARBA" id="ARBA00022737"/>
    </source>
</evidence>
<dbReference type="EMBL" id="JAPFFF010000025">
    <property type="protein sequence ID" value="KAK8849908.1"/>
    <property type="molecule type" value="Genomic_DNA"/>
</dbReference>
<keyword evidence="2" id="KW-0040">ANK repeat</keyword>
<dbReference type="PANTHER" id="PTHR24198:SF165">
    <property type="entry name" value="ANKYRIN REPEAT-CONTAINING PROTEIN-RELATED"/>
    <property type="match status" value="1"/>
</dbReference>
<gene>
    <name evidence="4" type="ORF">M9Y10_018497</name>
</gene>
<organism evidence="4 5">
    <name type="scientific">Tritrichomonas musculus</name>
    <dbReference type="NCBI Taxonomy" id="1915356"/>
    <lineage>
        <taxon>Eukaryota</taxon>
        <taxon>Metamonada</taxon>
        <taxon>Parabasalia</taxon>
        <taxon>Tritrichomonadida</taxon>
        <taxon>Tritrichomonadidae</taxon>
        <taxon>Tritrichomonas</taxon>
    </lineage>
</organism>
<name>A0ABR2HPB6_9EUKA</name>
<keyword evidence="5" id="KW-1185">Reference proteome</keyword>
<dbReference type="PANTHER" id="PTHR24198">
    <property type="entry name" value="ANKYRIN REPEAT AND PROTEIN KINASE DOMAIN-CONTAINING PROTEIN"/>
    <property type="match status" value="1"/>
</dbReference>
<dbReference type="SMART" id="SM00248">
    <property type="entry name" value="ANK"/>
    <property type="match status" value="12"/>
</dbReference>
<proteinExistence type="predicted"/>
<sequence length="827" mass="97632">MTEEFLDQMRKIQENLLDFIEKNENDLHQSLLFMQNVSKIFDSKDKLKALLYLILNIINYHHTTNFYDKIDNVLSIFKNDIKYFFSNNEIFNIFKSNKRIILFLIENQLLIVDDLIAKKIISYNNEYQQYFYPEIQKYLSKEGKYEFTNEFNEKRKIGENDDYICSLIRNDDVVKFISYTQQINLPLSTAKIPDSYFETNLFLISRQPKLIEYSAFFGSVQIFQYLFMNKVSLTPSLWLYAIHGKNPEIIHFLEEKKVLFNNECFQESIIGHHTDISNYLFDNYVHKDIKKLISLSLQSYNFNYVENQYIDQSILCDLCKFDHVFLVDSLIKSDRKLDANTISEAFIIAIENENIGIIKLLLTLEQLDINYVHLEKKGIRRTNEKTALHYAFENESYEIIQLLLSCPNINLNIPMIEKNDGGRERTNTYKTVLHIVIEKNNVEILQQLLSCQSLNTNIPYKIKCEYEPFEMREEEKTALELAIENGNEEIIKLLLECEKIDVNQKSSYLEVTPFNRIEINYSPFHKSIENANMQIIQLFVSCNRCDINQIYHEEDYSRGGIYDFDKEIEKTALHMAIENDNIELLKLLLSNEKLDLNVLYDGYYYSEPNLKTALQMAVEKENIEMLQLLLSSNNIDINKASIIKYKNEKEKVKYEKTALFTAIEKGNENIIKLLLSFNGVDINKATKYRKKILKNLENDDFEYYVERIIYDEISPLDIAVDLENLDIIQLLLNEKKINVNIRRKKEIIKMAPSENKIIKRILKEETILNAAIEKQNIKIIKFLISFDKLNIDMKSSYIIDDIKMKEITPLTLAIKRKNKEIIKLFEK</sequence>
<dbReference type="Proteomes" id="UP001470230">
    <property type="component" value="Unassembled WGS sequence"/>
</dbReference>
<dbReference type="Gene3D" id="1.25.40.20">
    <property type="entry name" value="Ankyrin repeat-containing domain"/>
    <property type="match status" value="2"/>
</dbReference>
<dbReference type="SUPFAM" id="SSF48403">
    <property type="entry name" value="Ankyrin repeat"/>
    <property type="match status" value="2"/>
</dbReference>